<organism evidence="1 2">
    <name type="scientific">Steroidobacter gossypii</name>
    <dbReference type="NCBI Taxonomy" id="2805490"/>
    <lineage>
        <taxon>Bacteria</taxon>
        <taxon>Pseudomonadati</taxon>
        <taxon>Pseudomonadota</taxon>
        <taxon>Gammaproteobacteria</taxon>
        <taxon>Steroidobacterales</taxon>
        <taxon>Steroidobacteraceae</taxon>
        <taxon>Steroidobacter</taxon>
    </lineage>
</organism>
<accession>A0ABS1WQ51</accession>
<comment type="caution">
    <text evidence="1">The sequence shown here is derived from an EMBL/GenBank/DDBJ whole genome shotgun (WGS) entry which is preliminary data.</text>
</comment>
<proteinExistence type="predicted"/>
<sequence length="209" mass="23074">MNVFRMHRGGRAPTQASGIAHRRLPATVGRLDLERIGTSAGRWTIPSHSNVTFAPQGSEDWRHRLLTARGEQIHMASMHRNDRSAIAILDATGIVISWHDNLPRARPYDSGVLSRHVSQFYLPHDVASRTPARHLTIAAEHGVDTQHGWRRRPAGEIFWGVTILQSILLGDGELVGYSHVTRTLRAPAQVLAQPLRAQAQHTACLAAPA</sequence>
<name>A0ABS1WQ51_9GAMM</name>
<dbReference type="RefSeq" id="WP_203165092.1">
    <property type="nucleotide sequence ID" value="NZ_JAEVLS010000001.1"/>
</dbReference>
<gene>
    <name evidence="1" type="ORF">JM946_00025</name>
</gene>
<dbReference type="EMBL" id="JAEVLS010000001">
    <property type="protein sequence ID" value="MBM0103105.1"/>
    <property type="molecule type" value="Genomic_DNA"/>
</dbReference>
<protein>
    <recommendedName>
        <fullName evidence="3">PAS domain-containing protein</fullName>
    </recommendedName>
</protein>
<evidence type="ECO:0000313" key="2">
    <source>
        <dbReference type="Proteomes" id="UP000661077"/>
    </source>
</evidence>
<evidence type="ECO:0000313" key="1">
    <source>
        <dbReference type="EMBL" id="MBM0103105.1"/>
    </source>
</evidence>
<evidence type="ECO:0008006" key="3">
    <source>
        <dbReference type="Google" id="ProtNLM"/>
    </source>
</evidence>
<dbReference type="InterPro" id="IPR035965">
    <property type="entry name" value="PAS-like_dom_sf"/>
</dbReference>
<dbReference type="SUPFAM" id="SSF55785">
    <property type="entry name" value="PYP-like sensor domain (PAS domain)"/>
    <property type="match status" value="1"/>
</dbReference>
<dbReference type="Proteomes" id="UP000661077">
    <property type="component" value="Unassembled WGS sequence"/>
</dbReference>
<reference evidence="1 2" key="1">
    <citation type="journal article" date="2021" name="Int. J. Syst. Evol. Microbiol.">
        <title>Steroidobacter gossypii sp. nov., isolated from soil of cotton cropping field.</title>
        <authorList>
            <person name="Huang R."/>
            <person name="Yang S."/>
            <person name="Zhen C."/>
            <person name="Liu W."/>
        </authorList>
    </citation>
    <scope>NUCLEOTIDE SEQUENCE [LARGE SCALE GENOMIC DNA]</scope>
    <source>
        <strain evidence="1 2">S1-65</strain>
    </source>
</reference>
<dbReference type="Gene3D" id="3.30.450.20">
    <property type="entry name" value="PAS domain"/>
    <property type="match status" value="1"/>
</dbReference>
<keyword evidence="2" id="KW-1185">Reference proteome</keyword>